<dbReference type="AlphaFoldDB" id="A0A0D6DXI3"/>
<evidence type="ECO:0000256" key="8">
    <source>
        <dbReference type="HAMAP-Rule" id="MF_00255"/>
    </source>
</evidence>
<dbReference type="STRING" id="1364.LP2241_20572"/>
<evidence type="ECO:0000256" key="2">
    <source>
        <dbReference type="ARBA" id="ARBA00022598"/>
    </source>
</evidence>
<evidence type="ECO:0000256" key="7">
    <source>
        <dbReference type="ARBA" id="ARBA00047937"/>
    </source>
</evidence>
<dbReference type="Proteomes" id="UP000033166">
    <property type="component" value="Chromosome I"/>
</dbReference>
<dbReference type="InterPro" id="IPR015944">
    <property type="entry name" value="Gly-tRNA-synth_bsu"/>
</dbReference>
<dbReference type="SUPFAM" id="SSF109604">
    <property type="entry name" value="HD-domain/PDEase-like"/>
    <property type="match status" value="1"/>
</dbReference>
<keyword evidence="6 8" id="KW-0030">Aminoacyl-tRNA synthetase</keyword>
<comment type="similarity">
    <text evidence="1 8">Belongs to the class-II aminoacyl-tRNA synthetase family.</text>
</comment>
<dbReference type="KEGG" id="lpk:LACPI_1006"/>
<evidence type="ECO:0000256" key="5">
    <source>
        <dbReference type="ARBA" id="ARBA00022917"/>
    </source>
</evidence>
<dbReference type="GO" id="GO:0004820">
    <property type="term" value="F:glycine-tRNA ligase activity"/>
    <property type="evidence" value="ECO:0007669"/>
    <property type="project" value="UniProtKB-UniRule"/>
</dbReference>
<dbReference type="HOGENOM" id="CLU_007220_2_2_9"/>
<evidence type="ECO:0000313" key="9">
    <source>
        <dbReference type="EMBL" id="CEN28206.1"/>
    </source>
</evidence>
<keyword evidence="5 8" id="KW-0648">Protein biosynthesis</keyword>
<dbReference type="PROSITE" id="PS50861">
    <property type="entry name" value="AA_TRNA_LIGASE_II_GLYAB"/>
    <property type="match status" value="1"/>
</dbReference>
<proteinExistence type="inferred from homology"/>
<sequence>MANYLLEIGLEEMPAHLVSAAATQLETRMTDFLSENRLAFETMTQFSTPRRLAVLVKGLADASAAIDEEVKGPSAKIAKDAEGNWSKAIQGFSRGQGVTPDDLVLQGDYYYANKHIAGIATADILTTVGRDVISKMQFSTYMKWANNSFLFVRPIQWIVSLLDAQVIPFDLLDVTADKITYGHRFLFDGRITLDDALDYEASLNEAFVVADAAARKAQIEAQIAKIAKDNNWTIYLLPSLLEEVTNLVEYPTAFVGEFDAKYLDVPEEVLVTSMREHQRYFEVRDLAGQLQPNFISVRNGNAVHIDNVAKGNQKVLVARLEDAEFFWKEDQKLKIADLVEKLKKVTFHEKIGSVHAHMHRVKTIAKKIRQAANLSADYDAKLERAADIYKFDLLTGMVGEFDELQGVMGEKYALLAGEDAQVATSIREHYLPTSADGALPETEMGAVLAMADKLDTILAFFTVGLIPSGSNDPYALRRATAGILRIIESQNWDMALPSLISELYTLDVDGFTYAKKDEVMQFINGRVAKMLEGAARYDLIEAVLATGSLDVTYLTETAKALDDKVSDADFKTSVENLARVVNLANKLTTAPSVTEATLENEFEKALFTAEQKLVLTGTSAEKLTALFSLSDLITAFFDNTMVMIDDEALKHNRLSLLADIAAKAGQLADFRRILTK</sequence>
<evidence type="ECO:0000313" key="10">
    <source>
        <dbReference type="Proteomes" id="UP000033166"/>
    </source>
</evidence>
<dbReference type="EC" id="6.1.1.14" evidence="8"/>
<comment type="subunit">
    <text evidence="8">Tetramer of two alpha and two beta subunits.</text>
</comment>
<keyword evidence="4 8" id="KW-0067">ATP-binding</keyword>
<accession>A0A0D6DXI3</accession>
<comment type="catalytic activity">
    <reaction evidence="7 8">
        <text>tRNA(Gly) + glycine + ATP = glycyl-tRNA(Gly) + AMP + diphosphate</text>
        <dbReference type="Rhea" id="RHEA:16013"/>
        <dbReference type="Rhea" id="RHEA-COMP:9664"/>
        <dbReference type="Rhea" id="RHEA-COMP:9683"/>
        <dbReference type="ChEBI" id="CHEBI:30616"/>
        <dbReference type="ChEBI" id="CHEBI:33019"/>
        <dbReference type="ChEBI" id="CHEBI:57305"/>
        <dbReference type="ChEBI" id="CHEBI:78442"/>
        <dbReference type="ChEBI" id="CHEBI:78522"/>
        <dbReference type="ChEBI" id="CHEBI:456215"/>
        <dbReference type="EC" id="6.1.1.14"/>
    </reaction>
</comment>
<evidence type="ECO:0000256" key="1">
    <source>
        <dbReference type="ARBA" id="ARBA00008226"/>
    </source>
</evidence>
<evidence type="ECO:0000256" key="6">
    <source>
        <dbReference type="ARBA" id="ARBA00023146"/>
    </source>
</evidence>
<reference evidence="10" key="1">
    <citation type="submission" date="2015-01" db="EMBL/GenBank/DDBJ databases">
        <authorList>
            <person name="Andreevskaya M."/>
        </authorList>
    </citation>
    <scope>NUCLEOTIDE SEQUENCE [LARGE SCALE GENOMIC DNA]</scope>
    <source>
        <strain evidence="10">MKFS47</strain>
    </source>
</reference>
<dbReference type="PANTHER" id="PTHR30075">
    <property type="entry name" value="GLYCYL-TRNA SYNTHETASE"/>
    <property type="match status" value="1"/>
</dbReference>
<name>A0A0D6DXI3_9LACT</name>
<dbReference type="GO" id="GO:0005829">
    <property type="term" value="C:cytosol"/>
    <property type="evidence" value="ECO:0007669"/>
    <property type="project" value="TreeGrafter"/>
</dbReference>
<dbReference type="EMBL" id="LN774769">
    <property type="protein sequence ID" value="CEN28206.1"/>
    <property type="molecule type" value="Genomic_DNA"/>
</dbReference>
<gene>
    <name evidence="8 9" type="primary">glyS</name>
    <name evidence="9" type="ORF">LACPI_1006</name>
</gene>
<evidence type="ECO:0000256" key="4">
    <source>
        <dbReference type="ARBA" id="ARBA00022840"/>
    </source>
</evidence>
<dbReference type="PRINTS" id="PR01045">
    <property type="entry name" value="TRNASYNTHGB"/>
</dbReference>
<dbReference type="PANTHER" id="PTHR30075:SF2">
    <property type="entry name" value="GLYCINE--TRNA LIGASE, CHLOROPLASTIC_MITOCHONDRIAL 2"/>
    <property type="match status" value="1"/>
</dbReference>
<dbReference type="GO" id="GO:0005524">
    <property type="term" value="F:ATP binding"/>
    <property type="evidence" value="ECO:0007669"/>
    <property type="project" value="UniProtKB-UniRule"/>
</dbReference>
<comment type="subcellular location">
    <subcellularLocation>
        <location evidence="8">Cytoplasm</location>
    </subcellularLocation>
</comment>
<dbReference type="GO" id="GO:0006426">
    <property type="term" value="P:glycyl-tRNA aminoacylation"/>
    <property type="evidence" value="ECO:0007669"/>
    <property type="project" value="UniProtKB-UniRule"/>
</dbReference>
<evidence type="ECO:0000256" key="3">
    <source>
        <dbReference type="ARBA" id="ARBA00022741"/>
    </source>
</evidence>
<dbReference type="RefSeq" id="WP_047915378.1">
    <property type="nucleotide sequence ID" value="NZ_LN774769.1"/>
</dbReference>
<dbReference type="NCBIfam" id="TIGR00211">
    <property type="entry name" value="glyS"/>
    <property type="match status" value="1"/>
</dbReference>
<dbReference type="InterPro" id="IPR006194">
    <property type="entry name" value="Gly-tRNA-synth_heterodimer"/>
</dbReference>
<keyword evidence="3 8" id="KW-0547">Nucleotide-binding</keyword>
<dbReference type="HAMAP" id="MF_00255">
    <property type="entry name" value="Gly_tRNA_synth_beta"/>
    <property type="match status" value="1"/>
</dbReference>
<keyword evidence="8" id="KW-0963">Cytoplasm</keyword>
<organism evidence="9 10">
    <name type="scientific">Pseudolactococcus piscium MKFS47</name>
    <dbReference type="NCBI Taxonomy" id="297352"/>
    <lineage>
        <taxon>Bacteria</taxon>
        <taxon>Bacillati</taxon>
        <taxon>Bacillota</taxon>
        <taxon>Bacilli</taxon>
        <taxon>Lactobacillales</taxon>
        <taxon>Streptococcaceae</taxon>
        <taxon>Pseudolactococcus</taxon>
    </lineage>
</organism>
<dbReference type="Pfam" id="PF02092">
    <property type="entry name" value="tRNA_synt_2f"/>
    <property type="match status" value="1"/>
</dbReference>
<protein>
    <recommendedName>
        <fullName evidence="8">Glycine--tRNA ligase beta subunit</fullName>
        <ecNumber evidence="8">6.1.1.14</ecNumber>
    </recommendedName>
    <alternativeName>
        <fullName evidence="8">Glycyl-tRNA synthetase beta subunit</fullName>
        <shortName evidence="8">GlyRS</shortName>
    </alternativeName>
</protein>
<keyword evidence="2 8" id="KW-0436">Ligase</keyword>